<proteinExistence type="predicted"/>
<feature type="domain" description="Recombinase" evidence="2">
    <location>
        <begin position="156"/>
        <end position="269"/>
    </location>
</feature>
<dbReference type="InterPro" id="IPR025827">
    <property type="entry name" value="Zn_ribbon_recom_dom"/>
</dbReference>
<dbReference type="AlphaFoldDB" id="A0A2M8ETN4"/>
<evidence type="ECO:0000259" key="1">
    <source>
        <dbReference type="PROSITE" id="PS51736"/>
    </source>
</evidence>
<dbReference type="Pfam" id="PF07508">
    <property type="entry name" value="Recombinase"/>
    <property type="match status" value="1"/>
</dbReference>
<dbReference type="InterPro" id="IPR036162">
    <property type="entry name" value="Resolvase-like_N_sf"/>
</dbReference>
<dbReference type="EMBL" id="PFSE01000066">
    <property type="protein sequence ID" value="PJC28474.1"/>
    <property type="molecule type" value="Genomic_DNA"/>
</dbReference>
<dbReference type="PANTHER" id="PTHR30461:SF23">
    <property type="entry name" value="DNA RECOMBINASE-RELATED"/>
    <property type="match status" value="1"/>
</dbReference>
<reference evidence="4" key="1">
    <citation type="submission" date="2017-09" db="EMBL/GenBank/DDBJ databases">
        <title>Depth-based differentiation of microbial function through sediment-hosted aquifers and enrichment of novel symbionts in the deep terrestrial subsurface.</title>
        <authorList>
            <person name="Probst A.J."/>
            <person name="Ladd B."/>
            <person name="Jarett J.K."/>
            <person name="Geller-Mcgrath D.E."/>
            <person name="Sieber C.M.K."/>
            <person name="Emerson J.B."/>
            <person name="Anantharaman K."/>
            <person name="Thomas B.C."/>
            <person name="Malmstrom R."/>
            <person name="Stieglmeier M."/>
            <person name="Klingl A."/>
            <person name="Woyke T."/>
            <person name="Ryan C.M."/>
            <person name="Banfield J.F."/>
        </authorList>
    </citation>
    <scope>NUCLEOTIDE SEQUENCE [LARGE SCALE GENOMIC DNA]</scope>
</reference>
<dbReference type="Pfam" id="PF13408">
    <property type="entry name" value="Zn_ribbon_recom"/>
    <property type="match status" value="1"/>
</dbReference>
<dbReference type="Pfam" id="PF00239">
    <property type="entry name" value="Resolvase"/>
    <property type="match status" value="1"/>
</dbReference>
<dbReference type="Proteomes" id="UP000230885">
    <property type="component" value="Unassembled WGS sequence"/>
</dbReference>
<organism evidence="3 4">
    <name type="scientific">Candidatus Shapirobacteria bacterium CG_4_9_14_0_2_um_filter_40_11</name>
    <dbReference type="NCBI Taxonomy" id="1974876"/>
    <lineage>
        <taxon>Bacteria</taxon>
        <taxon>Candidatus Shapironibacteriota</taxon>
    </lineage>
</organism>
<dbReference type="PROSITE" id="PS51736">
    <property type="entry name" value="RECOMBINASES_3"/>
    <property type="match status" value="1"/>
</dbReference>
<dbReference type="PROSITE" id="PS51737">
    <property type="entry name" value="RECOMBINASE_DNA_BIND"/>
    <property type="match status" value="1"/>
</dbReference>
<protein>
    <recommendedName>
        <fullName evidence="5">Recombinase domain-containing protein</fullName>
    </recommendedName>
</protein>
<dbReference type="InterPro" id="IPR006119">
    <property type="entry name" value="Resolv_N"/>
</dbReference>
<dbReference type="CDD" id="cd00338">
    <property type="entry name" value="Ser_Recombinase"/>
    <property type="match status" value="1"/>
</dbReference>
<evidence type="ECO:0000313" key="4">
    <source>
        <dbReference type="Proteomes" id="UP000230885"/>
    </source>
</evidence>
<evidence type="ECO:0008006" key="5">
    <source>
        <dbReference type="Google" id="ProtNLM"/>
    </source>
</evidence>
<dbReference type="InterPro" id="IPR050639">
    <property type="entry name" value="SSR_resolvase"/>
</dbReference>
<dbReference type="SMART" id="SM00857">
    <property type="entry name" value="Resolvase"/>
    <property type="match status" value="1"/>
</dbReference>
<name>A0A2M8ETN4_9BACT</name>
<evidence type="ECO:0000313" key="3">
    <source>
        <dbReference type="EMBL" id="PJC28474.1"/>
    </source>
</evidence>
<dbReference type="GO" id="GO:0003677">
    <property type="term" value="F:DNA binding"/>
    <property type="evidence" value="ECO:0007669"/>
    <property type="project" value="InterPro"/>
</dbReference>
<dbReference type="SUPFAM" id="SSF53041">
    <property type="entry name" value="Resolvase-like"/>
    <property type="match status" value="1"/>
</dbReference>
<dbReference type="GO" id="GO:0000150">
    <property type="term" value="F:DNA strand exchange activity"/>
    <property type="evidence" value="ECO:0007669"/>
    <property type="project" value="InterPro"/>
</dbReference>
<evidence type="ECO:0000259" key="2">
    <source>
        <dbReference type="PROSITE" id="PS51737"/>
    </source>
</evidence>
<feature type="domain" description="Resolvase/invertase-type recombinase catalytic" evidence="1">
    <location>
        <begin position="2"/>
        <end position="149"/>
    </location>
</feature>
<sequence length="490" mass="57911">MKYFLYCRKSTEDEDRQVLSIESQRREMERLVSSWRDIEILSVYEEVYSAKAPGRPIFEEMLKRIEAGEAEGIITWHPDRLARNSIDGGRIIYLLDKGNLKDLRFATFTFENNSQGKFMLSIIFGYSKYYVDSLSENVRRGYRTKFENGWLPGLAPLGYLNDMEMKTIIQDPERFQLVREMWNLMLTGGYSPRKIWEIATHEWGLRTVKRKRKGGRPVSLSAIYKIFTNPFYAGILQWQEKTYPGKHTPMVTLDEFEEVQHLLGRPRQARPKTHEFAFTGMIRCGECGFSVTAEERKNRYGYQYTYYHCSKRRLDYYCHQPYISLARLENQIIQFLEELTIPNSLHQWALKRLNRAAAEKKKVADAKRHSLEKTQSSLDRQFDNLTKLRLRDLLTDEEYVKQRQELEREQIRIKQSLEAHKQSDDWFEPARLLVSFSNRAISWFKAGDLQTKRLILEIVGLNPVLKEKILSIEAKKPFRKWCETAGSTDW</sequence>
<feature type="non-terminal residue" evidence="3">
    <location>
        <position position="490"/>
    </location>
</feature>
<dbReference type="InterPro" id="IPR011109">
    <property type="entry name" value="DNA_bind_recombinase_dom"/>
</dbReference>
<comment type="caution">
    <text evidence="3">The sequence shown here is derived from an EMBL/GenBank/DDBJ whole genome shotgun (WGS) entry which is preliminary data.</text>
</comment>
<dbReference type="PANTHER" id="PTHR30461">
    <property type="entry name" value="DNA-INVERTASE FROM LAMBDOID PROPHAGE"/>
    <property type="match status" value="1"/>
</dbReference>
<dbReference type="InterPro" id="IPR038109">
    <property type="entry name" value="DNA_bind_recomb_sf"/>
</dbReference>
<accession>A0A2M8ETN4</accession>
<gene>
    <name evidence="3" type="ORF">CO053_04325</name>
</gene>
<dbReference type="Gene3D" id="3.40.50.1390">
    <property type="entry name" value="Resolvase, N-terminal catalytic domain"/>
    <property type="match status" value="1"/>
</dbReference>
<dbReference type="Gene3D" id="3.90.1750.20">
    <property type="entry name" value="Putative Large Serine Recombinase, Chain B, Domain 2"/>
    <property type="match status" value="1"/>
</dbReference>